<dbReference type="AlphaFoldDB" id="L5K324"/>
<evidence type="ECO:0000313" key="2">
    <source>
        <dbReference type="EMBL" id="ELK05945.1"/>
    </source>
</evidence>
<sequence>MVSFWPMDCQSQRDCSRVNASCPPLPTDRGGHGPPLPSAATATTWNTGRGRHLWGGLSPGARDKDDTPPPPGSPKRPLLKQPELSLDPPPVPLLPVPGSGTPEKALQERPLLQLKGPSL</sequence>
<dbReference type="Proteomes" id="UP000010552">
    <property type="component" value="Unassembled WGS sequence"/>
</dbReference>
<feature type="region of interest" description="Disordered" evidence="1">
    <location>
        <begin position="13"/>
        <end position="119"/>
    </location>
</feature>
<dbReference type="InParanoid" id="L5K324"/>
<accession>L5K324</accession>
<proteinExistence type="predicted"/>
<dbReference type="EMBL" id="KB031037">
    <property type="protein sequence ID" value="ELK05945.1"/>
    <property type="molecule type" value="Genomic_DNA"/>
</dbReference>
<gene>
    <name evidence="2" type="ORF">PAL_GLEAN10017444</name>
</gene>
<name>L5K324_PTEAL</name>
<organism evidence="2 3">
    <name type="scientific">Pteropus alecto</name>
    <name type="common">Black flying fox</name>
    <dbReference type="NCBI Taxonomy" id="9402"/>
    <lineage>
        <taxon>Eukaryota</taxon>
        <taxon>Metazoa</taxon>
        <taxon>Chordata</taxon>
        <taxon>Craniata</taxon>
        <taxon>Vertebrata</taxon>
        <taxon>Euteleostomi</taxon>
        <taxon>Mammalia</taxon>
        <taxon>Eutheria</taxon>
        <taxon>Laurasiatheria</taxon>
        <taxon>Chiroptera</taxon>
        <taxon>Yinpterochiroptera</taxon>
        <taxon>Pteropodoidea</taxon>
        <taxon>Pteropodidae</taxon>
        <taxon>Pteropodinae</taxon>
        <taxon>Pteropus</taxon>
    </lineage>
</organism>
<reference evidence="3" key="1">
    <citation type="journal article" date="2013" name="Science">
        <title>Comparative analysis of bat genomes provides insight into the evolution of flight and immunity.</title>
        <authorList>
            <person name="Zhang G."/>
            <person name="Cowled C."/>
            <person name="Shi Z."/>
            <person name="Huang Z."/>
            <person name="Bishop-Lilly K.A."/>
            <person name="Fang X."/>
            <person name="Wynne J.W."/>
            <person name="Xiong Z."/>
            <person name="Baker M.L."/>
            <person name="Zhao W."/>
            <person name="Tachedjian M."/>
            <person name="Zhu Y."/>
            <person name="Zhou P."/>
            <person name="Jiang X."/>
            <person name="Ng J."/>
            <person name="Yang L."/>
            <person name="Wu L."/>
            <person name="Xiao J."/>
            <person name="Feng Y."/>
            <person name="Chen Y."/>
            <person name="Sun X."/>
            <person name="Zhang Y."/>
            <person name="Marsh G.A."/>
            <person name="Crameri G."/>
            <person name="Broder C.C."/>
            <person name="Frey K.G."/>
            <person name="Wang L.F."/>
            <person name="Wang J."/>
        </authorList>
    </citation>
    <scope>NUCLEOTIDE SEQUENCE [LARGE SCALE GENOMIC DNA]</scope>
</reference>
<protein>
    <submittedName>
        <fullName evidence="2">Uncharacterized protein</fullName>
    </submittedName>
</protein>
<evidence type="ECO:0000313" key="3">
    <source>
        <dbReference type="Proteomes" id="UP000010552"/>
    </source>
</evidence>
<keyword evidence="3" id="KW-1185">Reference proteome</keyword>
<evidence type="ECO:0000256" key="1">
    <source>
        <dbReference type="SAM" id="MobiDB-lite"/>
    </source>
</evidence>